<keyword evidence="5 6" id="KW-0472">Membrane</keyword>
<dbReference type="GO" id="GO:0005886">
    <property type="term" value="C:plasma membrane"/>
    <property type="evidence" value="ECO:0007669"/>
    <property type="project" value="UniProtKB-SubCell"/>
</dbReference>
<dbReference type="RefSeq" id="WP_097160256.1">
    <property type="nucleotide sequence ID" value="NZ_JBEPMQ010000011.1"/>
</dbReference>
<feature type="transmembrane region" description="Helical" evidence="6">
    <location>
        <begin position="7"/>
        <end position="26"/>
    </location>
</feature>
<evidence type="ECO:0000313" key="8">
    <source>
        <dbReference type="EMBL" id="SNX75028.1"/>
    </source>
</evidence>
<feature type="transmembrane region" description="Helical" evidence="6">
    <location>
        <begin position="262"/>
        <end position="287"/>
    </location>
</feature>
<comment type="subcellular location">
    <subcellularLocation>
        <location evidence="6">Cell membrane</location>
        <topology evidence="6">Multi-pass membrane protein</topology>
    </subcellularLocation>
    <subcellularLocation>
        <location evidence="1">Membrane</location>
        <topology evidence="1">Multi-pass membrane protein</topology>
    </subcellularLocation>
</comment>
<proteinExistence type="inferred from homology"/>
<feature type="transmembrane region" description="Helical" evidence="6">
    <location>
        <begin position="82"/>
        <end position="107"/>
    </location>
</feature>
<reference evidence="8 9" key="1">
    <citation type="submission" date="2017-08" db="EMBL/GenBank/DDBJ databases">
        <authorList>
            <person name="de Groot N.N."/>
        </authorList>
    </citation>
    <scope>NUCLEOTIDE SEQUENCE [LARGE SCALE GENOMIC DNA]</scope>
    <source>
        <strain evidence="8 9">JC228</strain>
    </source>
</reference>
<evidence type="ECO:0000313" key="9">
    <source>
        <dbReference type="Proteomes" id="UP000219546"/>
    </source>
</evidence>
<dbReference type="InterPro" id="IPR000515">
    <property type="entry name" value="MetI-like"/>
</dbReference>
<dbReference type="CDD" id="cd06261">
    <property type="entry name" value="TM_PBP2"/>
    <property type="match status" value="1"/>
</dbReference>
<dbReference type="EMBL" id="OAOP01000010">
    <property type="protein sequence ID" value="SNX75028.1"/>
    <property type="molecule type" value="Genomic_DNA"/>
</dbReference>
<dbReference type="InterPro" id="IPR025966">
    <property type="entry name" value="OppC_N"/>
</dbReference>
<evidence type="ECO:0000256" key="1">
    <source>
        <dbReference type="ARBA" id="ARBA00004141"/>
    </source>
</evidence>
<dbReference type="PANTHER" id="PTHR43839">
    <property type="entry name" value="OPPC IN A BINDING PROTEIN-DEPENDENT TRANSPORT SYSTEM"/>
    <property type="match status" value="1"/>
</dbReference>
<dbReference type="InterPro" id="IPR035906">
    <property type="entry name" value="MetI-like_sf"/>
</dbReference>
<evidence type="ECO:0000256" key="5">
    <source>
        <dbReference type="ARBA" id="ARBA00023136"/>
    </source>
</evidence>
<dbReference type="PANTHER" id="PTHR43839:SF3">
    <property type="entry name" value="OLIGOPEPTIDE ABC TRANSPORTER, PERMEASE PROTEIN"/>
    <property type="match status" value="1"/>
</dbReference>
<evidence type="ECO:0000256" key="6">
    <source>
        <dbReference type="RuleBase" id="RU363032"/>
    </source>
</evidence>
<dbReference type="AlphaFoldDB" id="A0A285D6Z0"/>
<sequence>MTKSINYKLIIGLLFLSFFVFIAIFGPSIAPYNKDYKQQILYSLENGGEIIGPPSPPSQEFWLGTDKYGYDILTKLLYGAKYTVFTTIIVALLRTVIGTILGIIMGLSKKSGELNKSHFPILSSIPTFIIIYFVMISINIEPVLSVLSLVLIQGALMTILGVSGVFNVVYAKTAETKNSIFVMASQTLGGSRIHIMKKHIFPMLKGNLLILFVNETIQVLHLIGQLGIFNLFLGGTSFPLMATKFTSITNEWSGLLGESKDFLYYAQWILLCPLAVYLLFLFTFYLISLGLNERHHDQIAKTRYL</sequence>
<dbReference type="Pfam" id="PF12911">
    <property type="entry name" value="OppC_N"/>
    <property type="match status" value="1"/>
</dbReference>
<comment type="similarity">
    <text evidence="6">Belongs to the binding-protein-dependent transport system permease family.</text>
</comment>
<feature type="transmembrane region" description="Helical" evidence="6">
    <location>
        <begin position="146"/>
        <end position="170"/>
    </location>
</feature>
<dbReference type="OrthoDB" id="9814383at2"/>
<name>A0A285D6Z0_9BACI</name>
<feature type="transmembrane region" description="Helical" evidence="6">
    <location>
        <begin position="119"/>
        <end position="140"/>
    </location>
</feature>
<evidence type="ECO:0000259" key="7">
    <source>
        <dbReference type="PROSITE" id="PS50928"/>
    </source>
</evidence>
<feature type="domain" description="ABC transmembrane type-1" evidence="7">
    <location>
        <begin position="84"/>
        <end position="288"/>
    </location>
</feature>
<dbReference type="Pfam" id="PF00528">
    <property type="entry name" value="BPD_transp_1"/>
    <property type="match status" value="1"/>
</dbReference>
<organism evidence="8 9">
    <name type="scientific">Bacillus oleivorans</name>
    <dbReference type="NCBI Taxonomy" id="1448271"/>
    <lineage>
        <taxon>Bacteria</taxon>
        <taxon>Bacillati</taxon>
        <taxon>Bacillota</taxon>
        <taxon>Bacilli</taxon>
        <taxon>Bacillales</taxon>
        <taxon>Bacillaceae</taxon>
        <taxon>Bacillus</taxon>
    </lineage>
</organism>
<accession>A0A285D6Z0</accession>
<evidence type="ECO:0000256" key="3">
    <source>
        <dbReference type="ARBA" id="ARBA00022692"/>
    </source>
</evidence>
<dbReference type="PROSITE" id="PS50928">
    <property type="entry name" value="ABC_TM1"/>
    <property type="match status" value="1"/>
</dbReference>
<dbReference type="SUPFAM" id="SSF161098">
    <property type="entry name" value="MetI-like"/>
    <property type="match status" value="1"/>
</dbReference>
<keyword evidence="9" id="KW-1185">Reference proteome</keyword>
<keyword evidence="3 6" id="KW-0812">Transmembrane</keyword>
<keyword evidence="4 6" id="KW-1133">Transmembrane helix</keyword>
<protein>
    <submittedName>
        <fullName evidence="8">Peptide/nickel transport system permease protein</fullName>
    </submittedName>
</protein>
<evidence type="ECO:0000256" key="4">
    <source>
        <dbReference type="ARBA" id="ARBA00022989"/>
    </source>
</evidence>
<dbReference type="Gene3D" id="1.10.3720.10">
    <property type="entry name" value="MetI-like"/>
    <property type="match status" value="1"/>
</dbReference>
<keyword evidence="2 6" id="KW-0813">Transport</keyword>
<dbReference type="Proteomes" id="UP000219546">
    <property type="component" value="Unassembled WGS sequence"/>
</dbReference>
<gene>
    <name evidence="8" type="ORF">SAMN05877753_110226</name>
</gene>
<evidence type="ECO:0000256" key="2">
    <source>
        <dbReference type="ARBA" id="ARBA00022448"/>
    </source>
</evidence>
<dbReference type="GO" id="GO:0055085">
    <property type="term" value="P:transmembrane transport"/>
    <property type="evidence" value="ECO:0007669"/>
    <property type="project" value="InterPro"/>
</dbReference>